<gene>
    <name evidence="2" type="ORF">DPQ33_16055</name>
</gene>
<keyword evidence="2" id="KW-0489">Methyltransferase</keyword>
<dbReference type="InterPro" id="IPR053202">
    <property type="entry name" value="EGF_Rcpt_Signaling_Reg"/>
</dbReference>
<evidence type="ECO:0000259" key="1">
    <source>
        <dbReference type="Pfam" id="PF05050"/>
    </source>
</evidence>
<dbReference type="InterPro" id="IPR029063">
    <property type="entry name" value="SAM-dependent_MTases_sf"/>
</dbReference>
<dbReference type="Proteomes" id="UP000448292">
    <property type="component" value="Unassembled WGS sequence"/>
</dbReference>
<dbReference type="OrthoDB" id="9791032at2"/>
<name>A0A7M3MBT2_9BACT</name>
<keyword evidence="2" id="KW-0808">Transferase</keyword>
<dbReference type="GO" id="GO:0016197">
    <property type="term" value="P:endosomal transport"/>
    <property type="evidence" value="ECO:0007669"/>
    <property type="project" value="TreeGrafter"/>
</dbReference>
<keyword evidence="3" id="KW-1185">Reference proteome</keyword>
<feature type="domain" description="Methyltransferase FkbM" evidence="1">
    <location>
        <begin position="33"/>
        <end position="189"/>
    </location>
</feature>
<proteinExistence type="predicted"/>
<dbReference type="Pfam" id="PF05050">
    <property type="entry name" value="Methyltransf_21"/>
    <property type="match status" value="1"/>
</dbReference>
<reference evidence="2 3" key="1">
    <citation type="submission" date="2018-06" db="EMBL/GenBank/DDBJ databases">
        <title>Complete genome of Desulfovibrio indonesiensis P37SLT.</title>
        <authorList>
            <person name="Crispim J.S."/>
            <person name="Vidigal P.M.P."/>
            <person name="Silva L.C.F."/>
            <person name="Laguardia C.N."/>
            <person name="Araujo L.C."/>
            <person name="Dias R.S."/>
            <person name="Sousa M.P."/>
            <person name="Paula S.O."/>
            <person name="Silva C."/>
        </authorList>
    </citation>
    <scope>NUCLEOTIDE SEQUENCE [LARGE SCALE GENOMIC DNA]</scope>
    <source>
        <strain evidence="2 3">P37SLT</strain>
    </source>
</reference>
<dbReference type="GO" id="GO:0005886">
    <property type="term" value="C:plasma membrane"/>
    <property type="evidence" value="ECO:0007669"/>
    <property type="project" value="TreeGrafter"/>
</dbReference>
<dbReference type="GO" id="GO:0032259">
    <property type="term" value="P:methylation"/>
    <property type="evidence" value="ECO:0007669"/>
    <property type="project" value="UniProtKB-KW"/>
</dbReference>
<dbReference type="PANTHER" id="PTHR34009">
    <property type="entry name" value="PROTEIN STAR"/>
    <property type="match status" value="1"/>
</dbReference>
<dbReference type="RefSeq" id="WP_144304240.1">
    <property type="nucleotide sequence ID" value="NZ_QMIE01000018.1"/>
</dbReference>
<dbReference type="InterPro" id="IPR006342">
    <property type="entry name" value="FkbM_mtfrase"/>
</dbReference>
<organism evidence="2 3">
    <name type="scientific">Oceanidesulfovibrio indonesiensis</name>
    <dbReference type="NCBI Taxonomy" id="54767"/>
    <lineage>
        <taxon>Bacteria</taxon>
        <taxon>Pseudomonadati</taxon>
        <taxon>Thermodesulfobacteriota</taxon>
        <taxon>Desulfovibrionia</taxon>
        <taxon>Desulfovibrionales</taxon>
        <taxon>Desulfovibrionaceae</taxon>
        <taxon>Oceanidesulfovibrio</taxon>
    </lineage>
</organism>
<dbReference type="GO" id="GO:0006888">
    <property type="term" value="P:endoplasmic reticulum to Golgi vesicle-mediated transport"/>
    <property type="evidence" value="ECO:0007669"/>
    <property type="project" value="TreeGrafter"/>
</dbReference>
<dbReference type="SUPFAM" id="SSF53335">
    <property type="entry name" value="S-adenosyl-L-methionine-dependent methyltransferases"/>
    <property type="match status" value="1"/>
</dbReference>
<dbReference type="AlphaFoldDB" id="A0A7M3MBT2"/>
<comment type="caution">
    <text evidence="2">The sequence shown here is derived from an EMBL/GenBank/DDBJ whole genome shotgun (WGS) entry which is preliminary data.</text>
</comment>
<protein>
    <submittedName>
        <fullName evidence="2">FkbM family methyltransferase</fullName>
    </submittedName>
</protein>
<accession>A0A7M3MBT2</accession>
<dbReference type="GO" id="GO:0005737">
    <property type="term" value="C:cytoplasm"/>
    <property type="evidence" value="ECO:0007669"/>
    <property type="project" value="GOC"/>
</dbReference>
<dbReference type="EMBL" id="QMIE01000018">
    <property type="protein sequence ID" value="TVM15205.1"/>
    <property type="molecule type" value="Genomic_DNA"/>
</dbReference>
<evidence type="ECO:0000313" key="3">
    <source>
        <dbReference type="Proteomes" id="UP000448292"/>
    </source>
</evidence>
<sequence length="225" mass="25833">MQNSKQLYKSQKRQDRWVLEEVLPGKIGGFFLDLAAADGVTHSNTYVLEKQFRWSGICIEPNPDFFKALKAERNCICNNSVVSDKIEFVKFRVDNGQLGGIVSEDTDNSYRIRGDQLAKADIISLKTDTLANILQKNNAPETIDYFSLDVEGAEERIISSFDFSKYRFLCITVERPTPKVNSILFDNGYVFVKNYCFDSFYVHPEIAKTSNIHCEQFEQIPPKDW</sequence>
<dbReference type="PANTHER" id="PTHR34009:SF2">
    <property type="entry name" value="PROTEIN STAR"/>
    <property type="match status" value="1"/>
</dbReference>
<evidence type="ECO:0000313" key="2">
    <source>
        <dbReference type="EMBL" id="TVM15205.1"/>
    </source>
</evidence>
<dbReference type="Gene3D" id="3.40.50.150">
    <property type="entry name" value="Vaccinia Virus protein VP39"/>
    <property type="match status" value="1"/>
</dbReference>
<dbReference type="GO" id="GO:0008168">
    <property type="term" value="F:methyltransferase activity"/>
    <property type="evidence" value="ECO:0007669"/>
    <property type="project" value="UniProtKB-KW"/>
</dbReference>